<dbReference type="InterPro" id="IPR025348">
    <property type="entry name" value="DUF4252"/>
</dbReference>
<evidence type="ECO:0000313" key="2">
    <source>
        <dbReference type="Proteomes" id="UP000184532"/>
    </source>
</evidence>
<dbReference type="RefSeq" id="WP_073176289.1">
    <property type="nucleotide sequence ID" value="NZ_FQWL01000001.1"/>
</dbReference>
<sequence>MKRIIMLIMVAMLPYLGTSQSIFDKFEDSERIGSVTINKGMLNIVAKMMEYDDDVDSQECVDIARSINNIKVFMSEDEGAAADMAATMKQYVRSSKLEELMKVRDGDTNLKFYVRNGKDDDHVAELLMFVTGIEEKKHRKHDYHFETVLLTMTGDIDLTKVGALTKKMDLHKGLHKIEERE</sequence>
<protein>
    <recommendedName>
        <fullName evidence="3">DUF4252 domain-containing protein</fullName>
    </recommendedName>
</protein>
<name>A0A1M5I651_9FLAO</name>
<dbReference type="Pfam" id="PF14060">
    <property type="entry name" value="DUF4252"/>
    <property type="match status" value="1"/>
</dbReference>
<evidence type="ECO:0008006" key="3">
    <source>
        <dbReference type="Google" id="ProtNLM"/>
    </source>
</evidence>
<dbReference type="OrthoDB" id="705638at2"/>
<dbReference type="STRING" id="570519.SAMN04488116_0470"/>
<accession>A0A1M5I651</accession>
<gene>
    <name evidence="1" type="ORF">SAMN04488116_0470</name>
</gene>
<organism evidence="1 2">
    <name type="scientific">Flagellimonas flava</name>
    <dbReference type="NCBI Taxonomy" id="570519"/>
    <lineage>
        <taxon>Bacteria</taxon>
        <taxon>Pseudomonadati</taxon>
        <taxon>Bacteroidota</taxon>
        <taxon>Flavobacteriia</taxon>
        <taxon>Flavobacteriales</taxon>
        <taxon>Flavobacteriaceae</taxon>
        <taxon>Flagellimonas</taxon>
    </lineage>
</organism>
<keyword evidence="2" id="KW-1185">Reference proteome</keyword>
<dbReference type="Proteomes" id="UP000184532">
    <property type="component" value="Unassembled WGS sequence"/>
</dbReference>
<reference evidence="2" key="1">
    <citation type="submission" date="2016-11" db="EMBL/GenBank/DDBJ databases">
        <authorList>
            <person name="Varghese N."/>
            <person name="Submissions S."/>
        </authorList>
    </citation>
    <scope>NUCLEOTIDE SEQUENCE [LARGE SCALE GENOMIC DNA]</scope>
    <source>
        <strain evidence="2">DSM 22638</strain>
    </source>
</reference>
<dbReference type="EMBL" id="FQWL01000001">
    <property type="protein sequence ID" value="SHG23824.1"/>
    <property type="molecule type" value="Genomic_DNA"/>
</dbReference>
<evidence type="ECO:0000313" key="1">
    <source>
        <dbReference type="EMBL" id="SHG23824.1"/>
    </source>
</evidence>
<proteinExistence type="predicted"/>
<dbReference type="AlphaFoldDB" id="A0A1M5I651"/>